<evidence type="ECO:0000313" key="1">
    <source>
        <dbReference type="EMBL" id="KXY51149.1"/>
    </source>
</evidence>
<proteinExistence type="predicted"/>
<sequence>MEQKRFMLFAFNKSFPSGGFDDFLFAFSTVAEFEVKMNEWIQKFDFYHIVDTEDLNQHELYDEGDVNGWYGDSSASIELLKDKLTKLLKKL</sequence>
<name>A0A9X0MJW5_BACCE</name>
<dbReference type="Proteomes" id="UP000075476">
    <property type="component" value="Unassembled WGS sequence"/>
</dbReference>
<gene>
    <name evidence="1" type="ORF">AT268_32125</name>
</gene>
<accession>A0A9X0MJW5</accession>
<comment type="caution">
    <text evidence="1">The sequence shown here is derived from an EMBL/GenBank/DDBJ whole genome shotgun (WGS) entry which is preliminary data.</text>
</comment>
<protein>
    <submittedName>
        <fullName evidence="1">Uncharacterized protein</fullName>
    </submittedName>
</protein>
<dbReference type="EMBL" id="LOMO01000001">
    <property type="protein sequence ID" value="KXY51149.1"/>
    <property type="molecule type" value="Genomic_DNA"/>
</dbReference>
<reference evidence="1 2" key="1">
    <citation type="submission" date="2015-12" db="EMBL/GenBank/DDBJ databases">
        <title>Bacillus cereus Group isolate.</title>
        <authorList>
            <person name="Kovac J."/>
        </authorList>
    </citation>
    <scope>NUCLEOTIDE SEQUENCE [LARGE SCALE GENOMIC DNA]</scope>
    <source>
        <strain evidence="1 2">FSL K6-0073</strain>
    </source>
</reference>
<dbReference type="AlphaFoldDB" id="A0A9X0MJW5"/>
<dbReference type="RefSeq" id="WP_061662487.1">
    <property type="nucleotide sequence ID" value="NZ_LOMO01000001.1"/>
</dbReference>
<organism evidence="1 2">
    <name type="scientific">Bacillus cereus</name>
    <dbReference type="NCBI Taxonomy" id="1396"/>
    <lineage>
        <taxon>Bacteria</taxon>
        <taxon>Bacillati</taxon>
        <taxon>Bacillota</taxon>
        <taxon>Bacilli</taxon>
        <taxon>Bacillales</taxon>
        <taxon>Bacillaceae</taxon>
        <taxon>Bacillus</taxon>
        <taxon>Bacillus cereus group</taxon>
    </lineage>
</organism>
<evidence type="ECO:0000313" key="2">
    <source>
        <dbReference type="Proteomes" id="UP000075476"/>
    </source>
</evidence>